<geneLocation type="plasmid" evidence="2">
    <name>pac1084_1</name>
</geneLocation>
<dbReference type="Proteomes" id="UP000189055">
    <property type="component" value="Plasmid pAC1084_1"/>
</dbReference>
<protein>
    <submittedName>
        <fullName evidence="1">Uncharacterized protein</fullName>
    </submittedName>
</protein>
<accession>A0A1U9LJN5</accession>
<proteinExistence type="predicted"/>
<dbReference type="Pfam" id="PF19475">
    <property type="entry name" value="DUF6012"/>
    <property type="match status" value="1"/>
</dbReference>
<dbReference type="EMBL" id="CP014688">
    <property type="protein sequence ID" value="AQT06663.1"/>
    <property type="molecule type" value="Genomic_DNA"/>
</dbReference>
<name>A0A1U9LJN5_9PROT</name>
<dbReference type="AlphaFoldDB" id="A0A1U9LJN5"/>
<dbReference type="KEGG" id="aper:A0U91_16800"/>
<evidence type="ECO:0000313" key="1">
    <source>
        <dbReference type="EMBL" id="AQT06663.1"/>
    </source>
</evidence>
<reference evidence="1 2" key="1">
    <citation type="submission" date="2016-03" db="EMBL/GenBank/DDBJ databases">
        <title>Acetic acid bacteria sequencing.</title>
        <authorList>
            <person name="Brandt J."/>
            <person name="Jakob F."/>
            <person name="Vogel R.F."/>
        </authorList>
    </citation>
    <scope>NUCLEOTIDE SEQUENCE [LARGE SCALE GENOMIC DNA]</scope>
    <source>
        <strain evidence="1 2">TMW2.1084</strain>
        <plasmid evidence="2">pac1084_1</plasmid>
    </source>
</reference>
<dbReference type="InterPro" id="IPR046054">
    <property type="entry name" value="DUF6012"/>
</dbReference>
<dbReference type="RefSeq" id="WP_077932288.1">
    <property type="nucleotide sequence ID" value="NZ_CP014688.1"/>
</dbReference>
<keyword evidence="1" id="KW-0614">Plasmid</keyword>
<sequence length="206" mass="23641">MLYHFNPKLFAERKEHPDCGLIDFSCPELGITLLGDGYVKGADLTTRRPYPNKRFLVSCRNNGRAAVNGFLVETEKRLAKYTSIARWVIDCNRTATHIIDHIVLDEERDAVTEDLALCYATCPEIGGYDSRLPDIMAQWSPASSDPRLEIAPEKRNGIFSDKINEKGEIIERRETFYQHTIEKDRLIGPYHYTCGRRPSYEDAFHV</sequence>
<organism evidence="1 2">
    <name type="scientific">Acetobacter persici</name>
    <dbReference type="NCBI Taxonomy" id="1076596"/>
    <lineage>
        <taxon>Bacteria</taxon>
        <taxon>Pseudomonadati</taxon>
        <taxon>Pseudomonadota</taxon>
        <taxon>Alphaproteobacteria</taxon>
        <taxon>Acetobacterales</taxon>
        <taxon>Acetobacteraceae</taxon>
        <taxon>Acetobacter</taxon>
    </lineage>
</organism>
<gene>
    <name evidence="1" type="ORF">A0U91_16800</name>
</gene>
<evidence type="ECO:0000313" key="2">
    <source>
        <dbReference type="Proteomes" id="UP000189055"/>
    </source>
</evidence>